<evidence type="ECO:0000256" key="1">
    <source>
        <dbReference type="SAM" id="Phobius"/>
    </source>
</evidence>
<proteinExistence type="predicted"/>
<evidence type="ECO:0000313" key="2">
    <source>
        <dbReference type="EMBL" id="KLN33995.1"/>
    </source>
</evidence>
<feature type="transmembrane region" description="Helical" evidence="1">
    <location>
        <begin position="57"/>
        <end position="82"/>
    </location>
</feature>
<evidence type="ECO:0000313" key="3">
    <source>
        <dbReference type="Proteomes" id="UP000035265"/>
    </source>
</evidence>
<name>A0A0H2KKB8_9MICO</name>
<organism evidence="2 3">
    <name type="scientific">Cellulosimicrobium funkei</name>
    <dbReference type="NCBI Taxonomy" id="264251"/>
    <lineage>
        <taxon>Bacteria</taxon>
        <taxon>Bacillati</taxon>
        <taxon>Actinomycetota</taxon>
        <taxon>Actinomycetes</taxon>
        <taxon>Micrococcales</taxon>
        <taxon>Promicromonosporaceae</taxon>
        <taxon>Cellulosimicrobium</taxon>
    </lineage>
</organism>
<dbReference type="STRING" id="264251.FB00_14655"/>
<comment type="caution">
    <text evidence="2">The sequence shown here is derived from an EMBL/GenBank/DDBJ whole genome shotgun (WGS) entry which is preliminary data.</text>
</comment>
<protein>
    <submittedName>
        <fullName evidence="2">Uncharacterized protein</fullName>
    </submittedName>
</protein>
<reference evidence="2 3" key="1">
    <citation type="submission" date="2014-05" db="EMBL/GenBank/DDBJ databases">
        <title>Cellulosimicrobium funkei U11 genome.</title>
        <authorList>
            <person name="Hu C."/>
            <person name="Gong Y."/>
            <person name="Wan W."/>
            <person name="Jiang M."/>
        </authorList>
    </citation>
    <scope>NUCLEOTIDE SEQUENCE [LARGE SCALE GENOMIC DNA]</scope>
    <source>
        <strain evidence="2 3">U11</strain>
    </source>
</reference>
<gene>
    <name evidence="2" type="ORF">FB00_14655</name>
</gene>
<accession>A0A0H2KKB8</accession>
<dbReference type="EMBL" id="JNBQ01000022">
    <property type="protein sequence ID" value="KLN33995.1"/>
    <property type="molecule type" value="Genomic_DNA"/>
</dbReference>
<dbReference type="AlphaFoldDB" id="A0A0H2KKB8"/>
<sequence length="103" mass="10547">MIPLATGAYSAASVILELLGWVAAVASRVPGRVGVLAGELRETAVEWGLPVGEVSDLYAAFPVRLALAVGAVALVCAVVALVHGLRERQRAEGSADAVRVSGR</sequence>
<dbReference type="RefSeq" id="WP_047233603.1">
    <property type="nucleotide sequence ID" value="NZ_JNBQ01000022.1"/>
</dbReference>
<keyword evidence="3" id="KW-1185">Reference proteome</keyword>
<dbReference type="PATRIC" id="fig|264251.5.peg.2987"/>
<keyword evidence="1" id="KW-0812">Transmembrane</keyword>
<dbReference type="Proteomes" id="UP000035265">
    <property type="component" value="Unassembled WGS sequence"/>
</dbReference>
<keyword evidence="1" id="KW-0472">Membrane</keyword>
<keyword evidence="1" id="KW-1133">Transmembrane helix</keyword>